<dbReference type="GO" id="GO:1902201">
    <property type="term" value="P:negative regulation of bacterial-type flagellum-dependent cell motility"/>
    <property type="evidence" value="ECO:0007669"/>
    <property type="project" value="TreeGrafter"/>
</dbReference>
<dbReference type="EC" id="2.7.7.65" evidence="3"/>
<dbReference type="SUPFAM" id="SSF55073">
    <property type="entry name" value="Nucleotide cyclase"/>
    <property type="match status" value="1"/>
</dbReference>
<keyword evidence="4" id="KW-1003">Cell membrane</keyword>
<dbReference type="CDD" id="cd12913">
    <property type="entry name" value="PDC1_MCP_like"/>
    <property type="match status" value="1"/>
</dbReference>
<evidence type="ECO:0000256" key="6">
    <source>
        <dbReference type="ARBA" id="ARBA00022989"/>
    </source>
</evidence>
<dbReference type="Gene3D" id="3.30.70.270">
    <property type="match status" value="1"/>
</dbReference>
<comment type="subcellular location">
    <subcellularLocation>
        <location evidence="2">Cell membrane</location>
        <topology evidence="2">Multi-pass membrane protein</topology>
    </subcellularLocation>
</comment>
<dbReference type="Gene3D" id="3.30.450.20">
    <property type="entry name" value="PAS domain"/>
    <property type="match status" value="2"/>
</dbReference>
<evidence type="ECO:0000256" key="5">
    <source>
        <dbReference type="ARBA" id="ARBA00022692"/>
    </source>
</evidence>
<evidence type="ECO:0000256" key="9">
    <source>
        <dbReference type="SAM" id="Phobius"/>
    </source>
</evidence>
<dbReference type="PANTHER" id="PTHR45138:SF9">
    <property type="entry name" value="DIGUANYLATE CYCLASE DGCM-RELATED"/>
    <property type="match status" value="1"/>
</dbReference>
<dbReference type="CDD" id="cd01949">
    <property type="entry name" value="GGDEF"/>
    <property type="match status" value="1"/>
</dbReference>
<protein>
    <recommendedName>
        <fullName evidence="3">diguanylate cyclase</fullName>
        <ecNumber evidence="3">2.7.7.65</ecNumber>
    </recommendedName>
</protein>
<comment type="cofactor">
    <cofactor evidence="1">
        <name>Mg(2+)</name>
        <dbReference type="ChEBI" id="CHEBI:18420"/>
    </cofactor>
</comment>
<dbReference type="GO" id="GO:0043709">
    <property type="term" value="P:cell adhesion involved in single-species biofilm formation"/>
    <property type="evidence" value="ECO:0007669"/>
    <property type="project" value="TreeGrafter"/>
</dbReference>
<keyword evidence="6 9" id="KW-1133">Transmembrane helix</keyword>
<keyword evidence="7 9" id="KW-0472">Membrane</keyword>
<dbReference type="PANTHER" id="PTHR45138">
    <property type="entry name" value="REGULATORY COMPONENTS OF SENSORY TRANSDUCTION SYSTEM"/>
    <property type="match status" value="1"/>
</dbReference>
<evidence type="ECO:0000256" key="2">
    <source>
        <dbReference type="ARBA" id="ARBA00004651"/>
    </source>
</evidence>
<dbReference type="InterPro" id="IPR029151">
    <property type="entry name" value="Sensor-like_sf"/>
</dbReference>
<dbReference type="GO" id="GO:0005886">
    <property type="term" value="C:plasma membrane"/>
    <property type="evidence" value="ECO:0007669"/>
    <property type="project" value="UniProtKB-SubCell"/>
</dbReference>
<dbReference type="SMART" id="SM00267">
    <property type="entry name" value="GGDEF"/>
    <property type="match status" value="1"/>
</dbReference>
<evidence type="ECO:0000256" key="1">
    <source>
        <dbReference type="ARBA" id="ARBA00001946"/>
    </source>
</evidence>
<proteinExistence type="predicted"/>
<dbReference type="FunFam" id="3.30.70.270:FF:000001">
    <property type="entry name" value="Diguanylate cyclase domain protein"/>
    <property type="match status" value="1"/>
</dbReference>
<name>A0A317CGV5_9GAMM</name>
<dbReference type="InterPro" id="IPR043128">
    <property type="entry name" value="Rev_trsase/Diguanyl_cyclase"/>
</dbReference>
<feature type="transmembrane region" description="Helical" evidence="9">
    <location>
        <begin position="12"/>
        <end position="34"/>
    </location>
</feature>
<dbReference type="EMBL" id="QGKM01000022">
    <property type="protein sequence ID" value="PWQ97814.1"/>
    <property type="molecule type" value="Genomic_DNA"/>
</dbReference>
<evidence type="ECO:0000256" key="8">
    <source>
        <dbReference type="ARBA" id="ARBA00034247"/>
    </source>
</evidence>
<dbReference type="Pfam" id="PF02743">
    <property type="entry name" value="dCache_1"/>
    <property type="match status" value="1"/>
</dbReference>
<keyword evidence="5 9" id="KW-0812">Transmembrane</keyword>
<sequence>MDKNKWPIAKITFIALLCLQIVTVGLMMLISHLWGEEAYLKHVRGLMKAVATESVQSVENLLQPAEHLIKNARGLMEAGVLPVTSGETMERYFFQQVSVNANFSGMYFGWINGGFLFTRHGEADELSPYVTKYVVKDKGVRKTQLVYRTAAFIERDRVDTPTDFDPRTRPWFKVVSDSSYRWTAPYVYFTSQRPGISVSSPVLNAAKEPIGVMGLDIEISNLSHFLSKNELSYNSTALIATRNKEMVAHTDFDTIMKPDPANPEKHMMISLADIDDELSKKSIAALEAEGKSFVSDDVRTVTLEFEGETYHAVFHSYNKLGLEWTVVVTAPESDFIEMIRSAQRWQILAAVISSLVITLIAFLLALRFLKPVDELQESVLRNPLTGLYNRRALDQFGDEMVKEEHAKGQPVSVAMIDIDRFKTINDTFGHPIGDEVLVVVSQRMLNVLKKSDILTRYGGEEFALLMIGADLASAHAVCERLRRVVSQSPVMTSSGNISVTVSIGVECIAQGDDYFRDALAAADKALYQAKRQGRDQVCTYSDLSSAETTSAA</sequence>
<comment type="caution">
    <text evidence="11">The sequence shown here is derived from an EMBL/GenBank/DDBJ whole genome shotgun (WGS) entry which is preliminary data.</text>
</comment>
<dbReference type="RefSeq" id="WP_109837415.1">
    <property type="nucleotide sequence ID" value="NZ_QGKM01000022.1"/>
</dbReference>
<evidence type="ECO:0000256" key="7">
    <source>
        <dbReference type="ARBA" id="ARBA00023136"/>
    </source>
</evidence>
<evidence type="ECO:0000313" key="12">
    <source>
        <dbReference type="Proteomes" id="UP000245539"/>
    </source>
</evidence>
<reference evidence="11 12" key="1">
    <citation type="submission" date="2018-05" db="EMBL/GenBank/DDBJ databases">
        <title>Leucothrix arctica sp. nov., isolated from Arctic seawater.</title>
        <authorList>
            <person name="Choi A."/>
            <person name="Baek K."/>
        </authorList>
    </citation>
    <scope>NUCLEOTIDE SEQUENCE [LARGE SCALE GENOMIC DNA]</scope>
    <source>
        <strain evidence="11 12">JCM 18388</strain>
    </source>
</reference>
<evidence type="ECO:0000259" key="10">
    <source>
        <dbReference type="PROSITE" id="PS50887"/>
    </source>
</evidence>
<evidence type="ECO:0000256" key="3">
    <source>
        <dbReference type="ARBA" id="ARBA00012528"/>
    </source>
</evidence>
<accession>A0A317CGV5</accession>
<keyword evidence="12" id="KW-1185">Reference proteome</keyword>
<evidence type="ECO:0000256" key="4">
    <source>
        <dbReference type="ARBA" id="ARBA00022475"/>
    </source>
</evidence>
<comment type="catalytic activity">
    <reaction evidence="8">
        <text>2 GTP = 3',3'-c-di-GMP + 2 diphosphate</text>
        <dbReference type="Rhea" id="RHEA:24898"/>
        <dbReference type="ChEBI" id="CHEBI:33019"/>
        <dbReference type="ChEBI" id="CHEBI:37565"/>
        <dbReference type="ChEBI" id="CHEBI:58805"/>
        <dbReference type="EC" id="2.7.7.65"/>
    </reaction>
</comment>
<feature type="transmembrane region" description="Helical" evidence="9">
    <location>
        <begin position="345"/>
        <end position="366"/>
    </location>
</feature>
<dbReference type="InterPro" id="IPR033479">
    <property type="entry name" value="dCache_1"/>
</dbReference>
<dbReference type="Pfam" id="PF00990">
    <property type="entry name" value="GGDEF"/>
    <property type="match status" value="1"/>
</dbReference>
<dbReference type="AlphaFoldDB" id="A0A317CGV5"/>
<dbReference type="GO" id="GO:0052621">
    <property type="term" value="F:diguanylate cyclase activity"/>
    <property type="evidence" value="ECO:0007669"/>
    <property type="project" value="UniProtKB-EC"/>
</dbReference>
<dbReference type="Proteomes" id="UP000245539">
    <property type="component" value="Unassembled WGS sequence"/>
</dbReference>
<evidence type="ECO:0000313" key="11">
    <source>
        <dbReference type="EMBL" id="PWQ97814.1"/>
    </source>
</evidence>
<feature type="domain" description="GGDEF" evidence="10">
    <location>
        <begin position="409"/>
        <end position="542"/>
    </location>
</feature>
<dbReference type="InterPro" id="IPR050469">
    <property type="entry name" value="Diguanylate_Cyclase"/>
</dbReference>
<dbReference type="InterPro" id="IPR029787">
    <property type="entry name" value="Nucleotide_cyclase"/>
</dbReference>
<organism evidence="11 12">
    <name type="scientific">Leucothrix pacifica</name>
    <dbReference type="NCBI Taxonomy" id="1247513"/>
    <lineage>
        <taxon>Bacteria</taxon>
        <taxon>Pseudomonadati</taxon>
        <taxon>Pseudomonadota</taxon>
        <taxon>Gammaproteobacteria</taxon>
        <taxon>Thiotrichales</taxon>
        <taxon>Thiotrichaceae</taxon>
        <taxon>Leucothrix</taxon>
    </lineage>
</organism>
<dbReference type="SUPFAM" id="SSF103190">
    <property type="entry name" value="Sensory domain-like"/>
    <property type="match status" value="1"/>
</dbReference>
<dbReference type="NCBIfam" id="TIGR00254">
    <property type="entry name" value="GGDEF"/>
    <property type="match status" value="1"/>
</dbReference>
<dbReference type="OrthoDB" id="9812260at2"/>
<dbReference type="PROSITE" id="PS50887">
    <property type="entry name" value="GGDEF"/>
    <property type="match status" value="1"/>
</dbReference>
<dbReference type="InterPro" id="IPR000160">
    <property type="entry name" value="GGDEF_dom"/>
</dbReference>
<gene>
    <name evidence="11" type="ORF">DKW60_09480</name>
</gene>